<comment type="caution">
    <text evidence="1">The sequence shown here is derived from an EMBL/GenBank/DDBJ whole genome shotgun (WGS) entry which is preliminary data.</text>
</comment>
<organism evidence="1 2">
    <name type="scientific">Gallibacterium anatis</name>
    <dbReference type="NCBI Taxonomy" id="750"/>
    <lineage>
        <taxon>Bacteria</taxon>
        <taxon>Pseudomonadati</taxon>
        <taxon>Pseudomonadota</taxon>
        <taxon>Gammaproteobacteria</taxon>
        <taxon>Pasteurellales</taxon>
        <taxon>Pasteurellaceae</taxon>
        <taxon>Gallibacterium</taxon>
    </lineage>
</organism>
<feature type="non-terminal residue" evidence="1">
    <location>
        <position position="1"/>
    </location>
</feature>
<evidence type="ECO:0000313" key="1">
    <source>
        <dbReference type="EMBL" id="HJF72704.1"/>
    </source>
</evidence>
<dbReference type="Proteomes" id="UP000749334">
    <property type="component" value="Unassembled WGS sequence"/>
</dbReference>
<protein>
    <submittedName>
        <fullName evidence="1">Uncharacterized protein</fullName>
    </submittedName>
</protein>
<name>A0A921H7H3_9PAST</name>
<dbReference type="AlphaFoldDB" id="A0A921H7H3"/>
<dbReference type="EMBL" id="DYVQ01000006">
    <property type="protein sequence ID" value="HJF72704.1"/>
    <property type="molecule type" value="Genomic_DNA"/>
</dbReference>
<reference evidence="1" key="2">
    <citation type="submission" date="2021-09" db="EMBL/GenBank/DDBJ databases">
        <authorList>
            <person name="Gilroy R."/>
        </authorList>
    </citation>
    <scope>NUCLEOTIDE SEQUENCE</scope>
    <source>
        <strain evidence="1">ChiHjej11B10-15683</strain>
    </source>
</reference>
<evidence type="ECO:0000313" key="2">
    <source>
        <dbReference type="Proteomes" id="UP000749334"/>
    </source>
</evidence>
<gene>
    <name evidence="1" type="ORF">K8W15_00685</name>
</gene>
<sequence length="68" mass="7954">LPEKPRRRTGASVLTAWAAGLRHNIRKQNRSIIPVFNTLSVLMKFKSPVILFSDLWRREEGFVLIMQY</sequence>
<proteinExistence type="predicted"/>
<reference evidence="1" key="1">
    <citation type="journal article" date="2021" name="PeerJ">
        <title>Extensive microbial diversity within the chicken gut microbiome revealed by metagenomics and culture.</title>
        <authorList>
            <person name="Gilroy R."/>
            <person name="Ravi A."/>
            <person name="Getino M."/>
            <person name="Pursley I."/>
            <person name="Horton D.L."/>
            <person name="Alikhan N.F."/>
            <person name="Baker D."/>
            <person name="Gharbi K."/>
            <person name="Hall N."/>
            <person name="Watson M."/>
            <person name="Adriaenssens E.M."/>
            <person name="Foster-Nyarko E."/>
            <person name="Jarju S."/>
            <person name="Secka A."/>
            <person name="Antonio M."/>
            <person name="Oren A."/>
            <person name="Chaudhuri R.R."/>
            <person name="La Ragione R."/>
            <person name="Hildebrand F."/>
            <person name="Pallen M.J."/>
        </authorList>
    </citation>
    <scope>NUCLEOTIDE SEQUENCE</scope>
    <source>
        <strain evidence="1">ChiHjej11B10-15683</strain>
    </source>
</reference>
<accession>A0A921H7H3</accession>